<evidence type="ECO:0000256" key="10">
    <source>
        <dbReference type="ARBA" id="ARBA00023125"/>
    </source>
</evidence>
<dbReference type="PROSITE" id="PS00028">
    <property type="entry name" value="ZINC_FINGER_C2H2_1"/>
    <property type="match status" value="2"/>
</dbReference>
<feature type="region of interest" description="Disordered" evidence="14">
    <location>
        <begin position="46"/>
        <end position="68"/>
    </location>
</feature>
<evidence type="ECO:0000256" key="7">
    <source>
        <dbReference type="ARBA" id="ARBA00022833"/>
    </source>
</evidence>
<dbReference type="STRING" id="106582.ENSMZEP00005030476"/>
<dbReference type="GO" id="GO:0000978">
    <property type="term" value="F:RNA polymerase II cis-regulatory region sequence-specific DNA binding"/>
    <property type="evidence" value="ECO:0007669"/>
    <property type="project" value="TreeGrafter"/>
</dbReference>
<evidence type="ECO:0000313" key="17">
    <source>
        <dbReference type="Proteomes" id="UP000265160"/>
    </source>
</evidence>
<organism evidence="16 17">
    <name type="scientific">Maylandia zebra</name>
    <name type="common">zebra mbuna</name>
    <dbReference type="NCBI Taxonomy" id="106582"/>
    <lineage>
        <taxon>Eukaryota</taxon>
        <taxon>Metazoa</taxon>
        <taxon>Chordata</taxon>
        <taxon>Craniata</taxon>
        <taxon>Vertebrata</taxon>
        <taxon>Euteleostomi</taxon>
        <taxon>Actinopterygii</taxon>
        <taxon>Neopterygii</taxon>
        <taxon>Teleostei</taxon>
        <taxon>Neoteleostei</taxon>
        <taxon>Acanthomorphata</taxon>
        <taxon>Ovalentaria</taxon>
        <taxon>Cichlomorphae</taxon>
        <taxon>Cichliformes</taxon>
        <taxon>Cichlidae</taxon>
        <taxon>African cichlids</taxon>
        <taxon>Pseudocrenilabrinae</taxon>
        <taxon>Haplochromini</taxon>
        <taxon>Maylandia</taxon>
        <taxon>Maylandia zebra complex</taxon>
    </lineage>
</organism>
<keyword evidence="11" id="KW-0804">Transcription</keyword>
<feature type="domain" description="C2H2-type" evidence="15">
    <location>
        <begin position="98"/>
        <end position="126"/>
    </location>
</feature>
<dbReference type="GO" id="GO:0008270">
    <property type="term" value="F:zinc ion binding"/>
    <property type="evidence" value="ECO:0007669"/>
    <property type="project" value="UniProtKB-KW"/>
</dbReference>
<evidence type="ECO:0000313" key="16">
    <source>
        <dbReference type="Ensembl" id="ENSMZEP00005030476.1"/>
    </source>
</evidence>
<accession>A0A3P9D8N5</accession>
<dbReference type="InterPro" id="IPR013087">
    <property type="entry name" value="Znf_C2H2_type"/>
</dbReference>
<comment type="subcellular location">
    <subcellularLocation>
        <location evidence="1">Nucleus</location>
    </subcellularLocation>
</comment>
<reference evidence="16" key="2">
    <citation type="submission" date="2025-09" db="UniProtKB">
        <authorList>
            <consortium name="Ensembl"/>
        </authorList>
    </citation>
    <scope>IDENTIFICATION</scope>
</reference>
<keyword evidence="5" id="KW-0677">Repeat</keyword>
<evidence type="ECO:0000256" key="12">
    <source>
        <dbReference type="ARBA" id="ARBA00023242"/>
    </source>
</evidence>
<reference evidence="16" key="1">
    <citation type="submission" date="2025-08" db="UniProtKB">
        <authorList>
            <consortium name="Ensembl"/>
        </authorList>
    </citation>
    <scope>IDENTIFICATION</scope>
</reference>
<feature type="region of interest" description="Disordered" evidence="14">
    <location>
        <begin position="1"/>
        <end position="32"/>
    </location>
</feature>
<keyword evidence="7" id="KW-0862">Zinc</keyword>
<evidence type="ECO:0000256" key="8">
    <source>
        <dbReference type="ARBA" id="ARBA00022843"/>
    </source>
</evidence>
<keyword evidence="9" id="KW-0805">Transcription regulation</keyword>
<protein>
    <recommendedName>
        <fullName evidence="15">C2H2-type domain-containing protein</fullName>
    </recommendedName>
</protein>
<keyword evidence="17" id="KW-1185">Reference proteome</keyword>
<feature type="domain" description="C2H2-type" evidence="15">
    <location>
        <begin position="70"/>
        <end position="97"/>
    </location>
</feature>
<dbReference type="SMART" id="SM00355">
    <property type="entry name" value="ZnF_C2H2"/>
    <property type="match status" value="2"/>
</dbReference>
<evidence type="ECO:0000256" key="3">
    <source>
        <dbReference type="ARBA" id="ARBA00022499"/>
    </source>
</evidence>
<dbReference type="Ensembl" id="ENSMZET00005031437.1">
    <property type="protein sequence ID" value="ENSMZEP00005030476.1"/>
    <property type="gene ID" value="ENSMZEG00005022709.1"/>
</dbReference>
<dbReference type="PANTHER" id="PTHR23235:SF141">
    <property type="entry name" value="KRUEPPEL-LIKE FACTOR 15"/>
    <property type="match status" value="1"/>
</dbReference>
<evidence type="ECO:0000256" key="11">
    <source>
        <dbReference type="ARBA" id="ARBA00023163"/>
    </source>
</evidence>
<sequence length="151" mass="17315">MSFILDVEQEEPEPPQIKEEQEELCSSQEGEQLGLKEETDTFMVTAAEEGEHSEPEAADSQDLGGNKNSLKCDVCGKTFKFNYQMKDHYSIHTGERPFACTVCGKMFRCSSFLKKHLRTIHTGVKPYQCKTCQMFSSHVFFFTWLHHHGNL</sequence>
<evidence type="ECO:0000256" key="6">
    <source>
        <dbReference type="ARBA" id="ARBA00022771"/>
    </source>
</evidence>
<evidence type="ECO:0000256" key="5">
    <source>
        <dbReference type="ARBA" id="ARBA00022737"/>
    </source>
</evidence>
<keyword evidence="8" id="KW-0832">Ubl conjugation</keyword>
<evidence type="ECO:0000259" key="15">
    <source>
        <dbReference type="PROSITE" id="PS50157"/>
    </source>
</evidence>
<keyword evidence="10" id="KW-0238">DNA-binding</keyword>
<dbReference type="Pfam" id="PF00096">
    <property type="entry name" value="zf-C2H2"/>
    <property type="match status" value="2"/>
</dbReference>
<comment type="similarity">
    <text evidence="2">Belongs to the krueppel C2H2-type zinc-finger protein family.</text>
</comment>
<dbReference type="InterPro" id="IPR036236">
    <property type="entry name" value="Znf_C2H2_sf"/>
</dbReference>
<evidence type="ECO:0000256" key="14">
    <source>
        <dbReference type="SAM" id="MobiDB-lite"/>
    </source>
</evidence>
<evidence type="ECO:0000256" key="13">
    <source>
        <dbReference type="PROSITE-ProRule" id="PRU00042"/>
    </source>
</evidence>
<evidence type="ECO:0000256" key="4">
    <source>
        <dbReference type="ARBA" id="ARBA00022723"/>
    </source>
</evidence>
<dbReference type="FunFam" id="3.30.160.60:FF:000617">
    <property type="entry name" value="Zinc finger protein 777"/>
    <property type="match status" value="1"/>
</dbReference>
<dbReference type="AlphaFoldDB" id="A0A3P9D8N5"/>
<dbReference type="PROSITE" id="PS50157">
    <property type="entry name" value="ZINC_FINGER_C2H2_2"/>
    <property type="match status" value="2"/>
</dbReference>
<name>A0A3P9D8N5_9CICH</name>
<evidence type="ECO:0000256" key="1">
    <source>
        <dbReference type="ARBA" id="ARBA00004123"/>
    </source>
</evidence>
<dbReference type="GeneTree" id="ENSGT01020000230976"/>
<keyword evidence="6 13" id="KW-0863">Zinc-finger</keyword>
<evidence type="ECO:0000256" key="9">
    <source>
        <dbReference type="ARBA" id="ARBA00023015"/>
    </source>
</evidence>
<dbReference type="SUPFAM" id="SSF57667">
    <property type="entry name" value="beta-beta-alpha zinc fingers"/>
    <property type="match status" value="1"/>
</dbReference>
<keyword evidence="4" id="KW-0479">Metal-binding</keyword>
<dbReference type="GO" id="GO:0000981">
    <property type="term" value="F:DNA-binding transcription factor activity, RNA polymerase II-specific"/>
    <property type="evidence" value="ECO:0007669"/>
    <property type="project" value="TreeGrafter"/>
</dbReference>
<keyword evidence="3" id="KW-1017">Isopeptide bond</keyword>
<keyword evidence="12" id="KW-0539">Nucleus</keyword>
<dbReference type="PANTHER" id="PTHR23235">
    <property type="entry name" value="KRUEPPEL-LIKE TRANSCRIPTION FACTOR"/>
    <property type="match status" value="1"/>
</dbReference>
<dbReference type="Gene3D" id="3.30.160.60">
    <property type="entry name" value="Classic Zinc Finger"/>
    <property type="match status" value="2"/>
</dbReference>
<proteinExistence type="inferred from homology"/>
<dbReference type="Proteomes" id="UP000265160">
    <property type="component" value="Unplaced"/>
</dbReference>
<dbReference type="GO" id="GO:0005634">
    <property type="term" value="C:nucleus"/>
    <property type="evidence" value="ECO:0007669"/>
    <property type="project" value="UniProtKB-SubCell"/>
</dbReference>
<evidence type="ECO:0000256" key="2">
    <source>
        <dbReference type="ARBA" id="ARBA00006991"/>
    </source>
</evidence>